<feature type="transmembrane region" description="Helical" evidence="4">
    <location>
        <begin position="142"/>
        <end position="160"/>
    </location>
</feature>
<feature type="transmembrane region" description="Helical" evidence="4">
    <location>
        <begin position="370"/>
        <end position="388"/>
    </location>
</feature>
<evidence type="ECO:0000313" key="7">
    <source>
        <dbReference type="Proteomes" id="UP001174694"/>
    </source>
</evidence>
<evidence type="ECO:0000256" key="4">
    <source>
        <dbReference type="SAM" id="Phobius"/>
    </source>
</evidence>
<evidence type="ECO:0000256" key="1">
    <source>
        <dbReference type="ARBA" id="ARBA00004141"/>
    </source>
</evidence>
<gene>
    <name evidence="6" type="ORF">NKR23_g9104</name>
</gene>
<dbReference type="PANTHER" id="PTHR11360">
    <property type="entry name" value="MONOCARBOXYLATE TRANSPORTER"/>
    <property type="match status" value="1"/>
</dbReference>
<feature type="domain" description="Major facilitator superfamily (MFS) profile" evidence="5">
    <location>
        <begin position="104"/>
        <end position="487"/>
    </location>
</feature>
<feature type="compositionally biased region" description="Basic and acidic residues" evidence="3">
    <location>
        <begin position="1"/>
        <end position="15"/>
    </location>
</feature>
<sequence>MNSDLAVRDVEKSEESASGASRSSTPPSHASDPGDGIEELSTDEDEPGRAHGATRNGAQMEKLAIRASQDRRSIGGTILAQVASRMTTRSLPEPPPPPDGGLKAWTQVAMGWLVIFTTWGYVNSFGTWQTHYVTTLSLPPSTVSWIGSVQVWLTFFTGAFSGRLLDAGLFLPTFIVGAVTQLVGMFLTSLATRYWHLMLTQGVLTGLGGGIFFCPSLALIPTYFSSRRGLAVGIATTGNAAGGLIYPVVTRQLLPKIGFAWTARVLAFINLGLLALVAAFIRPRLPPRKSGPVIDWSAFREPVYVSLVAGLFFVLWAVYYTFYYIASYGTDALNLSYSEALNLVVIINGVGFPARLIPPFFADRIGTLNTMLPITLIFAVTAYTWLAVRSSGGFYAFTCAYGFVNGAFQCILPTTVTSVTKRLDMVGTRMGMAFSIISIAALTGPPLGGALQSADGGRFAGAQVWAATSTALGFGLLTLTRFLKAGWRKEVC</sequence>
<dbReference type="PANTHER" id="PTHR11360:SF130">
    <property type="entry name" value="MAJOR FACILITATOR SUPERFAMILY (MFS) PROFILE DOMAIN-CONTAINING PROTEIN-RELATED"/>
    <property type="match status" value="1"/>
</dbReference>
<feature type="transmembrane region" description="Helical" evidence="4">
    <location>
        <begin position="340"/>
        <end position="358"/>
    </location>
</feature>
<feature type="transmembrane region" description="Helical" evidence="4">
    <location>
        <begin position="194"/>
        <end position="218"/>
    </location>
</feature>
<comment type="subcellular location">
    <subcellularLocation>
        <location evidence="1">Membrane</location>
        <topology evidence="1">Multi-pass membrane protein</topology>
    </subcellularLocation>
</comment>
<dbReference type="InterPro" id="IPR036259">
    <property type="entry name" value="MFS_trans_sf"/>
</dbReference>
<dbReference type="GO" id="GO:0022857">
    <property type="term" value="F:transmembrane transporter activity"/>
    <property type="evidence" value="ECO:0007669"/>
    <property type="project" value="InterPro"/>
</dbReference>
<comment type="similarity">
    <text evidence="2">Belongs to the major facilitator superfamily. Monocarboxylate porter (TC 2.A.1.13) family.</text>
</comment>
<feature type="compositionally biased region" description="Acidic residues" evidence="3">
    <location>
        <begin position="35"/>
        <end position="46"/>
    </location>
</feature>
<feature type="transmembrane region" description="Helical" evidence="4">
    <location>
        <begin position="167"/>
        <end position="188"/>
    </location>
</feature>
<keyword evidence="4" id="KW-0472">Membrane</keyword>
<dbReference type="AlphaFoldDB" id="A0AA38RDA7"/>
<evidence type="ECO:0000313" key="6">
    <source>
        <dbReference type="EMBL" id="KAJ9137462.1"/>
    </source>
</evidence>
<evidence type="ECO:0000259" key="5">
    <source>
        <dbReference type="PROSITE" id="PS50850"/>
    </source>
</evidence>
<dbReference type="GO" id="GO:0016020">
    <property type="term" value="C:membrane"/>
    <property type="evidence" value="ECO:0007669"/>
    <property type="project" value="UniProtKB-SubCell"/>
</dbReference>
<organism evidence="6 7">
    <name type="scientific">Pleurostoma richardsiae</name>
    <dbReference type="NCBI Taxonomy" id="41990"/>
    <lineage>
        <taxon>Eukaryota</taxon>
        <taxon>Fungi</taxon>
        <taxon>Dikarya</taxon>
        <taxon>Ascomycota</taxon>
        <taxon>Pezizomycotina</taxon>
        <taxon>Sordariomycetes</taxon>
        <taxon>Sordariomycetidae</taxon>
        <taxon>Calosphaeriales</taxon>
        <taxon>Pleurostomataceae</taxon>
        <taxon>Pleurostoma</taxon>
    </lineage>
</organism>
<dbReference type="InterPro" id="IPR050327">
    <property type="entry name" value="Proton-linked_MCT"/>
</dbReference>
<proteinExistence type="inferred from homology"/>
<feature type="transmembrane region" description="Helical" evidence="4">
    <location>
        <begin position="464"/>
        <end position="483"/>
    </location>
</feature>
<keyword evidence="4" id="KW-1133">Transmembrane helix</keyword>
<evidence type="ECO:0000256" key="2">
    <source>
        <dbReference type="ARBA" id="ARBA00006727"/>
    </source>
</evidence>
<keyword evidence="7" id="KW-1185">Reference proteome</keyword>
<feature type="transmembrane region" description="Helical" evidence="4">
    <location>
        <begin position="426"/>
        <end position="444"/>
    </location>
</feature>
<feature type="transmembrane region" description="Helical" evidence="4">
    <location>
        <begin position="230"/>
        <end position="249"/>
    </location>
</feature>
<comment type="caution">
    <text evidence="6">The sequence shown here is derived from an EMBL/GenBank/DDBJ whole genome shotgun (WGS) entry which is preliminary data.</text>
</comment>
<feature type="region of interest" description="Disordered" evidence="3">
    <location>
        <begin position="1"/>
        <end position="59"/>
    </location>
</feature>
<feature type="compositionally biased region" description="Low complexity" evidence="3">
    <location>
        <begin position="16"/>
        <end position="28"/>
    </location>
</feature>
<dbReference type="InterPro" id="IPR011701">
    <property type="entry name" value="MFS"/>
</dbReference>
<accession>A0AA38RDA7</accession>
<feature type="transmembrane region" description="Helical" evidence="4">
    <location>
        <begin position="261"/>
        <end position="281"/>
    </location>
</feature>
<reference evidence="6" key="1">
    <citation type="submission" date="2022-07" db="EMBL/GenBank/DDBJ databases">
        <title>Fungi with potential for degradation of polypropylene.</title>
        <authorList>
            <person name="Gostincar C."/>
        </authorList>
    </citation>
    <scope>NUCLEOTIDE SEQUENCE</scope>
    <source>
        <strain evidence="6">EXF-13308</strain>
    </source>
</reference>
<dbReference type="EMBL" id="JANBVO010000034">
    <property type="protein sequence ID" value="KAJ9137462.1"/>
    <property type="molecule type" value="Genomic_DNA"/>
</dbReference>
<feature type="transmembrane region" description="Helical" evidence="4">
    <location>
        <begin position="302"/>
        <end position="320"/>
    </location>
</feature>
<dbReference type="InterPro" id="IPR020846">
    <property type="entry name" value="MFS_dom"/>
</dbReference>
<protein>
    <submittedName>
        <fullName evidence="6">Major facilitator superfamily domain-containing protein</fullName>
    </submittedName>
</protein>
<dbReference type="Pfam" id="PF07690">
    <property type="entry name" value="MFS_1"/>
    <property type="match status" value="1"/>
</dbReference>
<feature type="transmembrane region" description="Helical" evidence="4">
    <location>
        <begin position="394"/>
        <end position="414"/>
    </location>
</feature>
<dbReference type="SUPFAM" id="SSF103473">
    <property type="entry name" value="MFS general substrate transporter"/>
    <property type="match status" value="1"/>
</dbReference>
<name>A0AA38RDA7_9PEZI</name>
<feature type="transmembrane region" description="Helical" evidence="4">
    <location>
        <begin position="104"/>
        <end position="122"/>
    </location>
</feature>
<dbReference type="Gene3D" id="1.20.1250.20">
    <property type="entry name" value="MFS general substrate transporter like domains"/>
    <property type="match status" value="1"/>
</dbReference>
<dbReference type="PROSITE" id="PS50850">
    <property type="entry name" value="MFS"/>
    <property type="match status" value="1"/>
</dbReference>
<dbReference type="Proteomes" id="UP001174694">
    <property type="component" value="Unassembled WGS sequence"/>
</dbReference>
<evidence type="ECO:0000256" key="3">
    <source>
        <dbReference type="SAM" id="MobiDB-lite"/>
    </source>
</evidence>
<keyword evidence="4" id="KW-0812">Transmembrane</keyword>